<protein>
    <submittedName>
        <fullName evidence="3">Serine protease inhibitor</fullName>
    </submittedName>
</protein>
<evidence type="ECO:0000313" key="4">
    <source>
        <dbReference type="Proteomes" id="UP000010367"/>
    </source>
</evidence>
<evidence type="ECO:0000313" key="3">
    <source>
        <dbReference type="EMBL" id="AFY83116.1"/>
    </source>
</evidence>
<dbReference type="EMBL" id="CP003607">
    <property type="protein sequence ID" value="AFY83116.1"/>
    <property type="molecule type" value="Genomic_DNA"/>
</dbReference>
<proteinExistence type="inferred from homology"/>
<dbReference type="CDD" id="cd19588">
    <property type="entry name" value="serpin_miropin-like"/>
    <property type="match status" value="1"/>
</dbReference>
<accession>K9TLS7</accession>
<dbReference type="HOGENOM" id="CLU_023330_0_3_3"/>
<reference evidence="3 4" key="1">
    <citation type="submission" date="2012-06" db="EMBL/GenBank/DDBJ databases">
        <title>Finished chromosome of genome of Oscillatoria acuminata PCC 6304.</title>
        <authorList>
            <consortium name="US DOE Joint Genome Institute"/>
            <person name="Gugger M."/>
            <person name="Coursin T."/>
            <person name="Rippka R."/>
            <person name="Tandeau De Marsac N."/>
            <person name="Huntemann M."/>
            <person name="Wei C.-L."/>
            <person name="Han J."/>
            <person name="Detter J.C."/>
            <person name="Han C."/>
            <person name="Tapia R."/>
            <person name="Davenport K."/>
            <person name="Daligault H."/>
            <person name="Erkkila T."/>
            <person name="Gu W."/>
            <person name="Munk A.C.C."/>
            <person name="Teshima H."/>
            <person name="Xu Y."/>
            <person name="Chain P."/>
            <person name="Chen A."/>
            <person name="Krypides N."/>
            <person name="Mavromatis K."/>
            <person name="Markowitz V."/>
            <person name="Szeto E."/>
            <person name="Ivanova N."/>
            <person name="Mikhailova N."/>
            <person name="Ovchinnikova G."/>
            <person name="Pagani I."/>
            <person name="Pati A."/>
            <person name="Goodwin L."/>
            <person name="Peters L."/>
            <person name="Pitluck S."/>
            <person name="Woyke T."/>
            <person name="Kerfeld C."/>
        </authorList>
    </citation>
    <scope>NUCLEOTIDE SEQUENCE [LARGE SCALE GENOMIC DNA]</scope>
    <source>
        <strain evidence="3 4">PCC 6304</strain>
    </source>
</reference>
<comment type="similarity">
    <text evidence="1">Belongs to the serpin family.</text>
</comment>
<dbReference type="eggNOG" id="COG4826">
    <property type="taxonomic scope" value="Bacteria"/>
</dbReference>
<dbReference type="InterPro" id="IPR042178">
    <property type="entry name" value="Serpin_sf_1"/>
</dbReference>
<dbReference type="Gene3D" id="3.30.497.10">
    <property type="entry name" value="Antithrombin, subunit I, domain 2"/>
    <property type="match status" value="1"/>
</dbReference>
<dbReference type="SUPFAM" id="SSF56574">
    <property type="entry name" value="Serpins"/>
    <property type="match status" value="1"/>
</dbReference>
<dbReference type="InterPro" id="IPR042185">
    <property type="entry name" value="Serpin_sf_2"/>
</dbReference>
<feature type="domain" description="Serpin" evidence="2">
    <location>
        <begin position="63"/>
        <end position="423"/>
    </location>
</feature>
<sequence>MNRLFFDFGKPLGAIATAILAWTLVTSVPVQSRSLSHSSTSPNQTTSLTNLDETTSIYTPFAFKLFSTIQQQQSQENIFISPASITNALAMTYNGADGTTQMAIAEALEIQGMSLEDFNQANAAIKTLLSEEYEAVEINIANSLWLNQTASFLPNFLQRVTEFYQAQLNRLDFTSPTATDEINAWVREQTNDKIPKIIDEINANDILYLMNAIYFKGTWTEAFSEELTEEKPFRRMDGTTQPHPFMLQIGNYLYLENSEVQAISLPYGNGQFSLYVLLPRETANLDEFYQGLNAEQWDDWIQAMRLQDGVIQLPRFELEYSIALNDTLEQIGMGIAFSPNQADFSKMTTENVHISAVQHKTFLEVNEEGTEAAAVTSVGVTRVSLDERPEPELFSMIVDRPFFMAIRDNRTQTILFMGSIVDPPPSN</sequence>
<dbReference type="STRING" id="56110.Oscil6304_3553"/>
<dbReference type="KEGG" id="oac:Oscil6304_3553"/>
<dbReference type="InterPro" id="IPR023796">
    <property type="entry name" value="Serpin_dom"/>
</dbReference>
<gene>
    <name evidence="3" type="ORF">Oscil6304_3553</name>
</gene>
<organism evidence="3 4">
    <name type="scientific">Oscillatoria acuminata PCC 6304</name>
    <dbReference type="NCBI Taxonomy" id="56110"/>
    <lineage>
        <taxon>Bacteria</taxon>
        <taxon>Bacillati</taxon>
        <taxon>Cyanobacteriota</taxon>
        <taxon>Cyanophyceae</taxon>
        <taxon>Oscillatoriophycideae</taxon>
        <taxon>Oscillatoriales</taxon>
        <taxon>Oscillatoriaceae</taxon>
        <taxon>Oscillatoria</taxon>
    </lineage>
</organism>
<keyword evidence="4" id="KW-1185">Reference proteome</keyword>
<dbReference type="InParanoid" id="K9TLS7"/>
<dbReference type="GO" id="GO:0005615">
    <property type="term" value="C:extracellular space"/>
    <property type="evidence" value="ECO:0007669"/>
    <property type="project" value="InterPro"/>
</dbReference>
<evidence type="ECO:0000259" key="2">
    <source>
        <dbReference type="SMART" id="SM00093"/>
    </source>
</evidence>
<dbReference type="Pfam" id="PF00079">
    <property type="entry name" value="Serpin"/>
    <property type="match status" value="1"/>
</dbReference>
<dbReference type="SMART" id="SM00093">
    <property type="entry name" value="SERPIN"/>
    <property type="match status" value="1"/>
</dbReference>
<dbReference type="PANTHER" id="PTHR11461">
    <property type="entry name" value="SERINE PROTEASE INHIBITOR, SERPIN"/>
    <property type="match status" value="1"/>
</dbReference>
<dbReference type="Proteomes" id="UP000010367">
    <property type="component" value="Chromosome"/>
</dbReference>
<dbReference type="InterPro" id="IPR000215">
    <property type="entry name" value="Serpin_fam"/>
</dbReference>
<dbReference type="PATRIC" id="fig|56110.3.peg.4266"/>
<name>K9TLS7_9CYAN</name>
<dbReference type="GO" id="GO:0004867">
    <property type="term" value="F:serine-type endopeptidase inhibitor activity"/>
    <property type="evidence" value="ECO:0007669"/>
    <property type="project" value="InterPro"/>
</dbReference>
<dbReference type="RefSeq" id="WP_015149745.1">
    <property type="nucleotide sequence ID" value="NC_019693.1"/>
</dbReference>
<dbReference type="PANTHER" id="PTHR11461:SF211">
    <property type="entry name" value="GH10112P-RELATED"/>
    <property type="match status" value="1"/>
</dbReference>
<dbReference type="AlphaFoldDB" id="K9TLS7"/>
<dbReference type="Gene3D" id="2.30.39.10">
    <property type="entry name" value="Alpha-1-antitrypsin, domain 1"/>
    <property type="match status" value="1"/>
</dbReference>
<evidence type="ECO:0000256" key="1">
    <source>
        <dbReference type="RuleBase" id="RU000411"/>
    </source>
</evidence>
<dbReference type="InterPro" id="IPR036186">
    <property type="entry name" value="Serpin_sf"/>
</dbReference>
<dbReference type="OrthoDB" id="9764871at2"/>